<reference evidence="1 2" key="1">
    <citation type="submission" date="2006-02" db="EMBL/GenBank/DDBJ databases">
        <authorList>
            <person name="Pinhassi J."/>
            <person name="Pedros-Alio C."/>
            <person name="Ferriera S."/>
            <person name="Johnson J."/>
            <person name="Kravitz S."/>
            <person name="Halpern A."/>
            <person name="Remington K."/>
            <person name="Beeson K."/>
            <person name="Tran B."/>
            <person name="Rogers Y.-H."/>
            <person name="Friedman R."/>
            <person name="Venter J.C."/>
        </authorList>
    </citation>
    <scope>NUCLEOTIDE SEQUENCE [LARGE SCALE GENOMIC DNA]</scope>
    <source>
        <strain evidence="1 2">MED297</strain>
    </source>
</reference>
<comment type="caution">
    <text evidence="1">The sequence shown here is derived from an EMBL/GenBank/DDBJ whole genome shotgun (WGS) entry which is preliminary data.</text>
</comment>
<proteinExistence type="predicted"/>
<evidence type="ECO:0000313" key="1">
    <source>
        <dbReference type="EMBL" id="EAR11337.1"/>
    </source>
</evidence>
<sequence length="201" mass="23853">MPTIGNALADIERFQDRLSQAGVRSWFPEQLMNFTSVLFFEFSSHALLESSRERGAQGALFSKYIRLSENQILRDEYVRQNSIGHLFVVWIFYEKYLRDKYFEITGRTEFKISKLFKKLINALELENFEVIYSEFEVIRNTRNSLHDGGCYNRTFSYFEADFKDTTYVFEPGEQVVPLRVMDVCDVMYSHYLKLERLKECS</sequence>
<name>A4B9N6_9GAMM</name>
<dbReference type="HOGENOM" id="CLU_1359482_0_0_6"/>
<organism evidence="1 2">
    <name type="scientific">Reinekea blandensis MED297</name>
    <dbReference type="NCBI Taxonomy" id="314283"/>
    <lineage>
        <taxon>Bacteria</taxon>
        <taxon>Pseudomonadati</taxon>
        <taxon>Pseudomonadota</taxon>
        <taxon>Gammaproteobacteria</taxon>
        <taxon>Oceanospirillales</taxon>
        <taxon>Saccharospirillaceae</taxon>
        <taxon>Reinekea</taxon>
    </lineage>
</organism>
<accession>A4B9N6</accession>
<dbReference type="AlphaFoldDB" id="A4B9N6"/>
<dbReference type="EMBL" id="AAOE01000001">
    <property type="protein sequence ID" value="EAR11337.1"/>
    <property type="molecule type" value="Genomic_DNA"/>
</dbReference>
<protein>
    <recommendedName>
        <fullName evidence="3">Cthe-2314-like HEPN domain-containing protein</fullName>
    </recommendedName>
</protein>
<evidence type="ECO:0008006" key="3">
    <source>
        <dbReference type="Google" id="ProtNLM"/>
    </source>
</evidence>
<evidence type="ECO:0000313" key="2">
    <source>
        <dbReference type="Proteomes" id="UP000005953"/>
    </source>
</evidence>
<dbReference type="STRING" id="314283.MED297_20657"/>
<gene>
    <name evidence="1" type="ORF">MED297_20657</name>
</gene>
<keyword evidence="2" id="KW-1185">Reference proteome</keyword>
<dbReference type="Proteomes" id="UP000005953">
    <property type="component" value="Unassembled WGS sequence"/>
</dbReference>